<accession>A0A858NMS7</accession>
<gene>
    <name evidence="1" type="ORF">XccvBFoX2_gp10</name>
</gene>
<dbReference type="EMBL" id="MT161382">
    <property type="protein sequence ID" value="QJB21829.1"/>
    <property type="molecule type" value="Genomic_DNA"/>
</dbReference>
<organism evidence="1 2">
    <name type="scientific">Xanthomonas phage FoX2</name>
    <dbReference type="NCBI Taxonomy" id="2723898"/>
    <lineage>
        <taxon>Viruses</taxon>
        <taxon>Duplodnaviria</taxon>
        <taxon>Heunggongvirae</taxon>
        <taxon>Uroviricota</taxon>
        <taxon>Caudoviricetes</taxon>
        <taxon>Foxunavirus</taxon>
        <taxon>Foxunavirus fox2</taxon>
    </lineage>
</organism>
<protein>
    <submittedName>
        <fullName evidence="1">Uncharacterized protein</fullName>
    </submittedName>
</protein>
<keyword evidence="2" id="KW-1185">Reference proteome</keyword>
<evidence type="ECO:0000313" key="1">
    <source>
        <dbReference type="EMBL" id="QJB21829.1"/>
    </source>
</evidence>
<reference evidence="1 2" key="1">
    <citation type="submission" date="2020-03" db="EMBL/GenBank/DDBJ databases">
        <title>Development of an integrated pest management strategy to control Xanthomonas campestris pv. campestris by using bacteriophages.</title>
        <authorList>
            <person name="Holtappels D."/>
            <person name="Rombouts S."/>
            <person name="Lavigne R."/>
            <person name="Wagemans J."/>
        </authorList>
    </citation>
    <scope>NUCLEOTIDE SEQUENCE [LARGE SCALE GENOMIC DNA]</scope>
</reference>
<sequence length="122" mass="12516">MFPAGIKSIPLAPAARLSATGNVAAVDIKNVSGHALLILNSSATEAATTTSTTKIQHSADGATGWTDSGVTFAQVTNAAASQQAIEIDMDQFKRFVRVVDTLAGATPFVTRSVQLIAQADAS</sequence>
<proteinExistence type="predicted"/>
<evidence type="ECO:0000313" key="2">
    <source>
        <dbReference type="Proteomes" id="UP000671963"/>
    </source>
</evidence>
<dbReference type="Proteomes" id="UP000671963">
    <property type="component" value="Segment"/>
</dbReference>
<name>A0A858NMS7_9CAUD</name>